<keyword evidence="2" id="KW-0677">Repeat</keyword>
<evidence type="ECO:0000256" key="3">
    <source>
        <dbReference type="PROSITE-ProRule" id="PRU00221"/>
    </source>
</evidence>
<dbReference type="EMBL" id="JABBWD010000045">
    <property type="protein sequence ID" value="KAG1774084.1"/>
    <property type="molecule type" value="Genomic_DNA"/>
</dbReference>
<dbReference type="InterPro" id="IPR036322">
    <property type="entry name" value="WD40_repeat_dom_sf"/>
</dbReference>
<dbReference type="PANTHER" id="PTHR22847">
    <property type="entry name" value="WD40 REPEAT PROTEIN"/>
    <property type="match status" value="1"/>
</dbReference>
<evidence type="ECO:0000313" key="4">
    <source>
        <dbReference type="EMBL" id="KAG1774084.1"/>
    </source>
</evidence>
<comment type="caution">
    <text evidence="4">The sequence shown here is derived from an EMBL/GenBank/DDBJ whole genome shotgun (WGS) entry which is preliminary data.</text>
</comment>
<dbReference type="GO" id="GO:1990234">
    <property type="term" value="C:transferase complex"/>
    <property type="evidence" value="ECO:0007669"/>
    <property type="project" value="UniProtKB-ARBA"/>
</dbReference>
<protein>
    <submittedName>
        <fullName evidence="4">WD40-repeat-containing domain protein</fullName>
    </submittedName>
</protein>
<dbReference type="Pfam" id="PF00400">
    <property type="entry name" value="WD40"/>
    <property type="match status" value="2"/>
</dbReference>
<name>A0A9P6ZNX4_9AGAM</name>
<accession>A0A9P6ZNX4</accession>
<feature type="repeat" description="WD" evidence="3">
    <location>
        <begin position="27"/>
        <end position="67"/>
    </location>
</feature>
<dbReference type="OrthoDB" id="2654453at2759"/>
<dbReference type="PROSITE" id="PS50082">
    <property type="entry name" value="WD_REPEATS_2"/>
    <property type="match status" value="1"/>
</dbReference>
<keyword evidence="5" id="KW-1185">Reference proteome</keyword>
<reference evidence="4" key="1">
    <citation type="journal article" date="2020" name="New Phytol.">
        <title>Comparative genomics reveals dynamic genome evolution in host specialist ectomycorrhizal fungi.</title>
        <authorList>
            <person name="Lofgren L.A."/>
            <person name="Nguyen N.H."/>
            <person name="Vilgalys R."/>
            <person name="Ruytinx J."/>
            <person name="Liao H.L."/>
            <person name="Branco S."/>
            <person name="Kuo A."/>
            <person name="LaButti K."/>
            <person name="Lipzen A."/>
            <person name="Andreopoulos W."/>
            <person name="Pangilinan J."/>
            <person name="Riley R."/>
            <person name="Hundley H."/>
            <person name="Na H."/>
            <person name="Barry K."/>
            <person name="Grigoriev I.V."/>
            <person name="Stajich J.E."/>
            <person name="Kennedy P.G."/>
        </authorList>
    </citation>
    <scope>NUCLEOTIDE SEQUENCE</scope>
    <source>
        <strain evidence="4">DOB743</strain>
    </source>
</reference>
<organism evidence="4 5">
    <name type="scientific">Suillus placidus</name>
    <dbReference type="NCBI Taxonomy" id="48579"/>
    <lineage>
        <taxon>Eukaryota</taxon>
        <taxon>Fungi</taxon>
        <taxon>Dikarya</taxon>
        <taxon>Basidiomycota</taxon>
        <taxon>Agaricomycotina</taxon>
        <taxon>Agaricomycetes</taxon>
        <taxon>Agaricomycetidae</taxon>
        <taxon>Boletales</taxon>
        <taxon>Suillineae</taxon>
        <taxon>Suillaceae</taxon>
        <taxon>Suillus</taxon>
    </lineage>
</organism>
<evidence type="ECO:0000256" key="2">
    <source>
        <dbReference type="ARBA" id="ARBA00022737"/>
    </source>
</evidence>
<evidence type="ECO:0000256" key="1">
    <source>
        <dbReference type="ARBA" id="ARBA00022574"/>
    </source>
</evidence>
<dbReference type="SMART" id="SM00320">
    <property type="entry name" value="WD40"/>
    <property type="match status" value="3"/>
</dbReference>
<dbReference type="Proteomes" id="UP000714275">
    <property type="component" value="Unassembled WGS sequence"/>
</dbReference>
<dbReference type="PANTHER" id="PTHR22847:SF637">
    <property type="entry name" value="WD REPEAT DOMAIN 5B"/>
    <property type="match status" value="1"/>
</dbReference>
<dbReference type="AlphaFoldDB" id="A0A9P6ZNX4"/>
<sequence>MDEPTLMPPMFLLPTSHSNDYRLEGRLVGHKNAINCLAVSHNGCMLASGGSDGMRIWDLKRRAQLPIPPQTPAIRNPADPVTCTCWITRHEATRETLCYGTGLGFIGIWQQQGEGLQDFNAKISRRVGTGKEIMCLTCDHTGNDTRIASGTRDRCIQVWAFDFKGPLIPIFSVELATTILRTINFNRTASRNILVFGMYDGEMGTDGAVIATNNAGPLIGHASVDAGQTLFLMDNVMNGFSLHRLDDAVCIRTYNTNPVKTFPKQVVFGGKATLVVGGSDTGVIYVFDKNEGTLKQVLQHADTGRVQTVTTYDGIHRSLIFGATSVNDAEPTISIWCRKQDSVAKSADNRPLSALKSFVRGIVQLVIAMGMIACVLGQYKTLSLASLGNVWQEYSKFGDRPQDLPDDVRLLLEKYIEDRRGGVLERAQSLVDNGNHDEPVKSIILGREKLRDDSKDVHAVILLGS</sequence>
<keyword evidence="1 3" id="KW-0853">WD repeat</keyword>
<dbReference type="InterPro" id="IPR001680">
    <property type="entry name" value="WD40_rpt"/>
</dbReference>
<gene>
    <name evidence="4" type="ORF">EV702DRAFT_1200811</name>
</gene>
<proteinExistence type="predicted"/>
<dbReference type="InterPro" id="IPR015943">
    <property type="entry name" value="WD40/YVTN_repeat-like_dom_sf"/>
</dbReference>
<evidence type="ECO:0000313" key="5">
    <source>
        <dbReference type="Proteomes" id="UP000714275"/>
    </source>
</evidence>
<dbReference type="Gene3D" id="2.130.10.10">
    <property type="entry name" value="YVTN repeat-like/Quinoprotein amine dehydrogenase"/>
    <property type="match status" value="1"/>
</dbReference>
<dbReference type="SUPFAM" id="SSF50978">
    <property type="entry name" value="WD40 repeat-like"/>
    <property type="match status" value="1"/>
</dbReference>